<evidence type="ECO:0000256" key="6">
    <source>
        <dbReference type="SAM" id="SignalP"/>
    </source>
</evidence>
<evidence type="ECO:0000256" key="1">
    <source>
        <dbReference type="ARBA" id="ARBA00004271"/>
    </source>
</evidence>
<dbReference type="PANTHER" id="PTHR31279:SF13">
    <property type="entry name" value="PROTEIN EXORDIUM-LIKE 6"/>
    <property type="match status" value="1"/>
</dbReference>
<evidence type="ECO:0000313" key="7">
    <source>
        <dbReference type="EMBL" id="KAF8412573.1"/>
    </source>
</evidence>
<comment type="subcellular location">
    <subcellularLocation>
        <location evidence="1">Secreted</location>
        <location evidence="1">Extracellular space</location>
        <location evidence="1">Apoplast</location>
    </subcellularLocation>
</comment>
<keyword evidence="3" id="KW-0964">Secreted</keyword>
<dbReference type="EMBL" id="JABCRI010000001">
    <property type="protein sequence ID" value="KAF8412573.1"/>
    <property type="molecule type" value="Genomic_DNA"/>
</dbReference>
<proteinExistence type="inferred from homology"/>
<comment type="caution">
    <text evidence="7">The sequence shown here is derived from an EMBL/GenBank/DDBJ whole genome shotgun (WGS) entry which is preliminary data.</text>
</comment>
<dbReference type="Proteomes" id="UP000655225">
    <property type="component" value="Unassembled WGS sequence"/>
</dbReference>
<keyword evidence="8" id="KW-1185">Reference proteome</keyword>
<dbReference type="Pfam" id="PF04674">
    <property type="entry name" value="Phi_1"/>
    <property type="match status" value="1"/>
</dbReference>
<evidence type="ECO:0000256" key="4">
    <source>
        <dbReference type="ARBA" id="ARBA00022729"/>
    </source>
</evidence>
<dbReference type="GO" id="GO:0048046">
    <property type="term" value="C:apoplast"/>
    <property type="evidence" value="ECO:0007669"/>
    <property type="project" value="UniProtKB-SubCell"/>
</dbReference>
<evidence type="ECO:0000256" key="5">
    <source>
        <dbReference type="ARBA" id="ARBA00023591"/>
    </source>
</evidence>
<evidence type="ECO:0008006" key="9">
    <source>
        <dbReference type="Google" id="ProtNLM"/>
    </source>
</evidence>
<dbReference type="PANTHER" id="PTHR31279">
    <property type="entry name" value="PROTEIN EXORDIUM-LIKE 5"/>
    <property type="match status" value="1"/>
</dbReference>
<reference evidence="7 8" key="1">
    <citation type="submission" date="2020-04" db="EMBL/GenBank/DDBJ databases">
        <title>Plant Genome Project.</title>
        <authorList>
            <person name="Zhang R.-G."/>
        </authorList>
    </citation>
    <scope>NUCLEOTIDE SEQUENCE [LARGE SCALE GENOMIC DNA]</scope>
    <source>
        <strain evidence="7">YNK0</strain>
        <tissue evidence="7">Leaf</tissue>
    </source>
</reference>
<comment type="similarity">
    <text evidence="5">Belongs to the EXORDIUM family.</text>
</comment>
<dbReference type="InterPro" id="IPR006766">
    <property type="entry name" value="EXORDIUM-like"/>
</dbReference>
<dbReference type="OMA" id="SYQLAMK"/>
<evidence type="ECO:0000313" key="8">
    <source>
        <dbReference type="Proteomes" id="UP000655225"/>
    </source>
</evidence>
<organism evidence="7 8">
    <name type="scientific">Tetracentron sinense</name>
    <name type="common">Spur-leaf</name>
    <dbReference type="NCBI Taxonomy" id="13715"/>
    <lineage>
        <taxon>Eukaryota</taxon>
        <taxon>Viridiplantae</taxon>
        <taxon>Streptophyta</taxon>
        <taxon>Embryophyta</taxon>
        <taxon>Tracheophyta</taxon>
        <taxon>Spermatophyta</taxon>
        <taxon>Magnoliopsida</taxon>
        <taxon>Trochodendrales</taxon>
        <taxon>Trochodendraceae</taxon>
        <taxon>Tetracentron</taxon>
    </lineage>
</organism>
<name>A0A835DQ39_TETSI</name>
<sequence>MASSIPLNPLHISTLISLLLLLALVLPLGSSKKVDIRTVLTYHKGPLLTGDLNLTILWYGRFGRVQKSTIRNFIRSLNHNGNFNLEPRVSTWWKTIESYQSIKSSRHHKNPSIRVQVVKQMTDNSYSVGKILTQNSIPGLVQKAKSGSVAVIFTARDVSVQGLCTGKCSQHGIMGKGSLHQLYIMVGNPESECPGECGWPFHKADQGPQSLPLQPPNGDIGADAMVIGFATALAGTVTNPYKNGYFQGPKTNPLEAVSACPGMFGSGAFPGYAGKVHVDPHDGGCFNAHGVNGKKFLLPAVWNPKTSACWTTM</sequence>
<dbReference type="OrthoDB" id="47374at2759"/>
<keyword evidence="4 6" id="KW-0732">Signal</keyword>
<gene>
    <name evidence="7" type="ORF">HHK36_000542</name>
</gene>
<accession>A0A835DQ39</accession>
<dbReference type="AlphaFoldDB" id="A0A835DQ39"/>
<evidence type="ECO:0000256" key="2">
    <source>
        <dbReference type="ARBA" id="ARBA00022523"/>
    </source>
</evidence>
<protein>
    <recommendedName>
        <fullName evidence="9">Protein EXORDIUM-like 2</fullName>
    </recommendedName>
</protein>
<feature type="chain" id="PRO_5033032771" description="Protein EXORDIUM-like 2" evidence="6">
    <location>
        <begin position="32"/>
        <end position="313"/>
    </location>
</feature>
<keyword evidence="2" id="KW-0052">Apoplast</keyword>
<evidence type="ECO:0000256" key="3">
    <source>
        <dbReference type="ARBA" id="ARBA00022525"/>
    </source>
</evidence>
<feature type="signal peptide" evidence="6">
    <location>
        <begin position="1"/>
        <end position="31"/>
    </location>
</feature>